<keyword evidence="4" id="KW-0245">EGF-like domain</keyword>
<dbReference type="InterPro" id="IPR036426">
    <property type="entry name" value="Bulb-type_lectin_dom_sf"/>
</dbReference>
<evidence type="ECO:0000256" key="8">
    <source>
        <dbReference type="ARBA" id="ARBA00022729"/>
    </source>
</evidence>
<dbReference type="InterPro" id="IPR024171">
    <property type="entry name" value="SRK-like_kinase"/>
</dbReference>
<keyword evidence="15" id="KW-1015">Disulfide bond</keyword>
<dbReference type="GO" id="GO:0030246">
    <property type="term" value="F:carbohydrate binding"/>
    <property type="evidence" value="ECO:0007669"/>
    <property type="project" value="UniProtKB-KW"/>
</dbReference>
<dbReference type="PANTHER" id="PTHR47976:SF115">
    <property type="entry name" value="RECEPTOR-LIKE SERINE_THREONINE-PROTEIN KINASE"/>
    <property type="match status" value="1"/>
</dbReference>
<keyword evidence="17" id="KW-0325">Glycoprotein</keyword>
<organism evidence="24 25">
    <name type="scientific">Zingiber officinale</name>
    <name type="common">Ginger</name>
    <name type="synonym">Amomum zingiber</name>
    <dbReference type="NCBI Taxonomy" id="94328"/>
    <lineage>
        <taxon>Eukaryota</taxon>
        <taxon>Viridiplantae</taxon>
        <taxon>Streptophyta</taxon>
        <taxon>Embryophyta</taxon>
        <taxon>Tracheophyta</taxon>
        <taxon>Spermatophyta</taxon>
        <taxon>Magnoliopsida</taxon>
        <taxon>Liliopsida</taxon>
        <taxon>Zingiberales</taxon>
        <taxon>Zingiberaceae</taxon>
        <taxon>Zingiber</taxon>
    </lineage>
</organism>
<feature type="binding site" evidence="20">
    <location>
        <position position="611"/>
    </location>
    <ligand>
        <name>ATP</name>
        <dbReference type="ChEBI" id="CHEBI:30616"/>
    </ligand>
</feature>
<keyword evidence="9" id="KW-0430">Lectin</keyword>
<dbReference type="GO" id="GO:0051707">
    <property type="term" value="P:response to other organism"/>
    <property type="evidence" value="ECO:0007669"/>
    <property type="project" value="UniProtKB-ARBA"/>
</dbReference>
<proteinExistence type="predicted"/>
<keyword evidence="3" id="KW-0723">Serine/threonine-protein kinase</keyword>
<feature type="domain" description="Bulb-type lectin" evidence="23">
    <location>
        <begin position="120"/>
        <end position="238"/>
    </location>
</feature>
<dbReference type="CDD" id="cd00028">
    <property type="entry name" value="B_lectin"/>
    <property type="match status" value="1"/>
</dbReference>
<dbReference type="Pfam" id="PF01453">
    <property type="entry name" value="B_lectin"/>
    <property type="match status" value="1"/>
</dbReference>
<keyword evidence="14 21" id="KW-0472">Membrane</keyword>
<dbReference type="PANTHER" id="PTHR47976">
    <property type="entry name" value="G-TYPE LECTIN S-RECEPTOR-LIKE SERINE/THREONINE-PROTEIN KINASE SD2-5"/>
    <property type="match status" value="1"/>
</dbReference>
<dbReference type="GO" id="GO:0016020">
    <property type="term" value="C:membrane"/>
    <property type="evidence" value="ECO:0007669"/>
    <property type="project" value="UniProtKB-SubCell"/>
</dbReference>
<evidence type="ECO:0000256" key="12">
    <source>
        <dbReference type="ARBA" id="ARBA00022840"/>
    </source>
</evidence>
<dbReference type="SMART" id="SM00108">
    <property type="entry name" value="B_lectin"/>
    <property type="match status" value="1"/>
</dbReference>
<evidence type="ECO:0000256" key="6">
    <source>
        <dbReference type="ARBA" id="ARBA00022679"/>
    </source>
</evidence>
<dbReference type="InterPro" id="IPR000719">
    <property type="entry name" value="Prot_kinase_dom"/>
</dbReference>
<evidence type="ECO:0000256" key="14">
    <source>
        <dbReference type="ARBA" id="ARBA00023136"/>
    </source>
</evidence>
<keyword evidence="10 20" id="KW-0547">Nucleotide-binding</keyword>
<keyword evidence="6" id="KW-0808">Transferase</keyword>
<gene>
    <name evidence="24" type="ORF">ZIOFF_003955</name>
</gene>
<dbReference type="InterPro" id="IPR051343">
    <property type="entry name" value="G-type_lectin_kinases/EP1-like"/>
</dbReference>
<dbReference type="InterPro" id="IPR011009">
    <property type="entry name" value="Kinase-like_dom_sf"/>
</dbReference>
<dbReference type="SUPFAM" id="SSF56112">
    <property type="entry name" value="Protein kinase-like (PK-like)"/>
    <property type="match status" value="1"/>
</dbReference>
<evidence type="ECO:0000256" key="18">
    <source>
        <dbReference type="ARBA" id="ARBA00047899"/>
    </source>
</evidence>
<dbReference type="PROSITE" id="PS50927">
    <property type="entry name" value="BULB_LECTIN"/>
    <property type="match status" value="1"/>
</dbReference>
<name>A0A8J5IE57_ZINOF</name>
<keyword evidence="11" id="KW-0418">Kinase</keyword>
<evidence type="ECO:0000313" key="24">
    <source>
        <dbReference type="EMBL" id="KAG6538825.1"/>
    </source>
</evidence>
<dbReference type="InterPro" id="IPR001480">
    <property type="entry name" value="Bulb-type_lectin_dom"/>
</dbReference>
<evidence type="ECO:0000256" key="21">
    <source>
        <dbReference type="SAM" id="Phobius"/>
    </source>
</evidence>
<keyword evidence="5" id="KW-0597">Phosphoprotein</keyword>
<dbReference type="GO" id="GO:0005524">
    <property type="term" value="F:ATP binding"/>
    <property type="evidence" value="ECO:0007669"/>
    <property type="project" value="UniProtKB-UniRule"/>
</dbReference>
<evidence type="ECO:0000256" key="5">
    <source>
        <dbReference type="ARBA" id="ARBA00022553"/>
    </source>
</evidence>
<evidence type="ECO:0000256" key="7">
    <source>
        <dbReference type="ARBA" id="ARBA00022692"/>
    </source>
</evidence>
<dbReference type="Gene3D" id="3.30.200.20">
    <property type="entry name" value="Phosphorylase Kinase, domain 1"/>
    <property type="match status" value="1"/>
</dbReference>
<evidence type="ECO:0000256" key="16">
    <source>
        <dbReference type="ARBA" id="ARBA00023170"/>
    </source>
</evidence>
<evidence type="ECO:0000256" key="19">
    <source>
        <dbReference type="ARBA" id="ARBA00048679"/>
    </source>
</evidence>
<dbReference type="FunFam" id="1.10.510.10:FF:000248">
    <property type="entry name" value="S-receptor-like kinase 5"/>
    <property type="match status" value="1"/>
</dbReference>
<dbReference type="GO" id="GO:0004674">
    <property type="term" value="F:protein serine/threonine kinase activity"/>
    <property type="evidence" value="ECO:0007669"/>
    <property type="project" value="UniProtKB-KW"/>
</dbReference>
<keyword evidence="13 21" id="KW-1133">Transmembrane helix</keyword>
<keyword evidence="12 20" id="KW-0067">ATP-binding</keyword>
<evidence type="ECO:0000256" key="11">
    <source>
        <dbReference type="ARBA" id="ARBA00022777"/>
    </source>
</evidence>
<dbReference type="FunFam" id="2.90.10.10:FF:000008">
    <property type="entry name" value="Serine/threonine-protein kinase"/>
    <property type="match status" value="1"/>
</dbReference>
<sequence length="918" mass="100650">MLIERQLLLPPPHIRSPQQLESLILTQISLSPPKFPFFGGPFPTALCSSCFCGILQGFEKEIKSSFFFPRFRSCSSCRVGLGVRADLEVVMKALFVFLIHLWLLSRSADGSTQRKELAPGFRSSEMEYIDNNGLFLLSNSSAFAFGFTRFGDNSSAFLLAVVHQGSATVVWSANRGQPVSNSDDFVFDEDGNAYLQSGDAKIWSTDTRGKGVARIQLLDSGNLVFLGDGGGSGPIWQSFDHPTDTLLPDQSFAEGMSLESDPNDQGLKYRLRIESGDAKLFAQFPSPQPYWFLSRDSTPIQNKAGGSIRTAVLNSNSWNFYDSNRTLICQIIVVTSDSSGNDTLAAVLQKSGFISFYSLSNSGQANPLSVRIPRDSCNAPEHCNPYFICSSGGSCQCPTVLSSSTPNCDPGMSSSCDTSASVDLVKVGDGVGYFATDFISPSLVSNLTGCRDACTNNCSCVALFHDGSSSNCFLFDQIGNFRQIQGHSSSSTYIKVRGNADGSNGSNGQGGSGNKTAIIVVVISVMTVCVIVTLIYLSLRIHRRRKKIPDPSQGSSEEDNFLESISGMPVRFSYRELQEATENFSVKLGEGGFGSVYLGKLPDNTRVAVKKLEGIGQGKKEFRSEVTIIGSIHHIHLVKLRGFCAEGAHRLLAYEYMAKGSLDRWIFKRNEDELVLDWDKRYSIALATAKGLAYLHEDCESKIIHCDIKPENVLLDDNFHAKVSDFGLAKLMTREQSHVFTTLRGTRGYLAPEWITNYAISEKSDVYSYGMVLLEIIGGRKNFDPAAESSEKAHFPSYAFKKMEEGRLMEVFDAKLRFNEMDARMDVAIKVALWCIQEDLHLRPSMMKVVQMLEGLQEVAQPPVSSQLGFRLYANAFKSISEEGTDSGSGPSDCNSDALLSAVRLSGPREVAVDIAVF</sequence>
<comment type="catalytic activity">
    <reaction evidence="19">
        <text>L-seryl-[protein] + ATP = O-phospho-L-seryl-[protein] + ADP + H(+)</text>
        <dbReference type="Rhea" id="RHEA:17989"/>
        <dbReference type="Rhea" id="RHEA-COMP:9863"/>
        <dbReference type="Rhea" id="RHEA-COMP:11604"/>
        <dbReference type="ChEBI" id="CHEBI:15378"/>
        <dbReference type="ChEBI" id="CHEBI:29999"/>
        <dbReference type="ChEBI" id="CHEBI:30616"/>
        <dbReference type="ChEBI" id="CHEBI:83421"/>
        <dbReference type="ChEBI" id="CHEBI:456216"/>
        <dbReference type="EC" id="2.7.11.1"/>
    </reaction>
</comment>
<evidence type="ECO:0000313" key="25">
    <source>
        <dbReference type="Proteomes" id="UP000734854"/>
    </source>
</evidence>
<dbReference type="SMART" id="SM00220">
    <property type="entry name" value="S_TKc"/>
    <property type="match status" value="1"/>
</dbReference>
<evidence type="ECO:0000256" key="9">
    <source>
        <dbReference type="ARBA" id="ARBA00022734"/>
    </source>
</evidence>
<evidence type="ECO:0000259" key="22">
    <source>
        <dbReference type="PROSITE" id="PS50011"/>
    </source>
</evidence>
<reference evidence="24 25" key="1">
    <citation type="submission" date="2020-08" db="EMBL/GenBank/DDBJ databases">
        <title>Plant Genome Project.</title>
        <authorList>
            <person name="Zhang R.-G."/>
        </authorList>
    </citation>
    <scope>NUCLEOTIDE SEQUENCE [LARGE SCALE GENOMIC DNA]</scope>
    <source>
        <tissue evidence="24">Rhizome</tissue>
    </source>
</reference>
<dbReference type="SUPFAM" id="SSF51110">
    <property type="entry name" value="alpha-D-mannose-specific plant lectins"/>
    <property type="match status" value="1"/>
</dbReference>
<dbReference type="PIRSF" id="PIRSF000641">
    <property type="entry name" value="SRK"/>
    <property type="match status" value="1"/>
</dbReference>
<keyword evidence="16" id="KW-0675">Receptor</keyword>
<dbReference type="FunFam" id="3.30.200.20:FF:000178">
    <property type="entry name" value="serine/threonine-protein kinase PBS1-like"/>
    <property type="match status" value="1"/>
</dbReference>
<evidence type="ECO:0000256" key="2">
    <source>
        <dbReference type="ARBA" id="ARBA00012513"/>
    </source>
</evidence>
<dbReference type="EMBL" id="JACMSC010000001">
    <property type="protein sequence ID" value="KAG6538825.1"/>
    <property type="molecule type" value="Genomic_DNA"/>
</dbReference>
<evidence type="ECO:0000256" key="13">
    <source>
        <dbReference type="ARBA" id="ARBA00022989"/>
    </source>
</evidence>
<evidence type="ECO:0000256" key="10">
    <source>
        <dbReference type="ARBA" id="ARBA00022741"/>
    </source>
</evidence>
<evidence type="ECO:0000256" key="1">
    <source>
        <dbReference type="ARBA" id="ARBA00004479"/>
    </source>
</evidence>
<keyword evidence="8" id="KW-0732">Signal</keyword>
<keyword evidence="25" id="KW-1185">Reference proteome</keyword>
<feature type="transmembrane region" description="Helical" evidence="21">
    <location>
        <begin position="517"/>
        <end position="539"/>
    </location>
</feature>
<dbReference type="Pfam" id="PF00069">
    <property type="entry name" value="Pkinase"/>
    <property type="match status" value="1"/>
</dbReference>
<comment type="subcellular location">
    <subcellularLocation>
        <location evidence="1">Membrane</location>
        <topology evidence="1">Single-pass type I membrane protein</topology>
    </subcellularLocation>
</comment>
<dbReference type="CDD" id="cd01098">
    <property type="entry name" value="PAN_AP_plant"/>
    <property type="match status" value="1"/>
</dbReference>
<feature type="domain" description="Protein kinase" evidence="22">
    <location>
        <begin position="582"/>
        <end position="856"/>
    </location>
</feature>
<dbReference type="Gene3D" id="1.10.510.10">
    <property type="entry name" value="Transferase(Phosphotransferase) domain 1"/>
    <property type="match status" value="1"/>
</dbReference>
<dbReference type="CDD" id="cd14066">
    <property type="entry name" value="STKc_IRAK"/>
    <property type="match status" value="1"/>
</dbReference>
<evidence type="ECO:0000256" key="4">
    <source>
        <dbReference type="ARBA" id="ARBA00022536"/>
    </source>
</evidence>
<accession>A0A8J5IE57</accession>
<comment type="caution">
    <text evidence="24">The sequence shown here is derived from an EMBL/GenBank/DDBJ whole genome shotgun (WGS) entry which is preliminary data.</text>
</comment>
<evidence type="ECO:0000256" key="20">
    <source>
        <dbReference type="PROSITE-ProRule" id="PRU10141"/>
    </source>
</evidence>
<dbReference type="PROSITE" id="PS00108">
    <property type="entry name" value="PROTEIN_KINASE_ST"/>
    <property type="match status" value="1"/>
</dbReference>
<dbReference type="InterPro" id="IPR017441">
    <property type="entry name" value="Protein_kinase_ATP_BS"/>
</dbReference>
<evidence type="ECO:0000256" key="3">
    <source>
        <dbReference type="ARBA" id="ARBA00022527"/>
    </source>
</evidence>
<dbReference type="Proteomes" id="UP000734854">
    <property type="component" value="Unassembled WGS sequence"/>
</dbReference>
<dbReference type="EC" id="2.7.11.1" evidence="2"/>
<dbReference type="Gene3D" id="2.90.10.10">
    <property type="entry name" value="Bulb-type lectin domain"/>
    <property type="match status" value="1"/>
</dbReference>
<dbReference type="PROSITE" id="PS50011">
    <property type="entry name" value="PROTEIN_KINASE_DOM"/>
    <property type="match status" value="1"/>
</dbReference>
<keyword evidence="7 21" id="KW-0812">Transmembrane</keyword>
<evidence type="ECO:0000259" key="23">
    <source>
        <dbReference type="PROSITE" id="PS50927"/>
    </source>
</evidence>
<dbReference type="AlphaFoldDB" id="A0A8J5IE57"/>
<dbReference type="InterPro" id="IPR008271">
    <property type="entry name" value="Ser/Thr_kinase_AS"/>
</dbReference>
<evidence type="ECO:0000256" key="17">
    <source>
        <dbReference type="ARBA" id="ARBA00023180"/>
    </source>
</evidence>
<comment type="catalytic activity">
    <reaction evidence="18">
        <text>L-threonyl-[protein] + ATP = O-phospho-L-threonyl-[protein] + ADP + H(+)</text>
        <dbReference type="Rhea" id="RHEA:46608"/>
        <dbReference type="Rhea" id="RHEA-COMP:11060"/>
        <dbReference type="Rhea" id="RHEA-COMP:11605"/>
        <dbReference type="ChEBI" id="CHEBI:15378"/>
        <dbReference type="ChEBI" id="CHEBI:30013"/>
        <dbReference type="ChEBI" id="CHEBI:30616"/>
        <dbReference type="ChEBI" id="CHEBI:61977"/>
        <dbReference type="ChEBI" id="CHEBI:456216"/>
        <dbReference type="EC" id="2.7.11.1"/>
    </reaction>
</comment>
<evidence type="ECO:0000256" key="15">
    <source>
        <dbReference type="ARBA" id="ARBA00023157"/>
    </source>
</evidence>
<dbReference type="PROSITE" id="PS00107">
    <property type="entry name" value="PROTEIN_KINASE_ATP"/>
    <property type="match status" value="1"/>
</dbReference>
<protein>
    <recommendedName>
        <fullName evidence="2">non-specific serine/threonine protein kinase</fullName>
        <ecNumber evidence="2">2.7.11.1</ecNumber>
    </recommendedName>
</protein>